<dbReference type="GO" id="GO:0004591">
    <property type="term" value="F:oxoglutarate dehydrogenase (succinyl-transferring) activity"/>
    <property type="evidence" value="ECO:0007669"/>
    <property type="project" value="UniProtKB-EC"/>
</dbReference>
<dbReference type="Pfam" id="PF16870">
    <property type="entry name" value="OxoGdeHyase_C"/>
    <property type="match status" value="1"/>
</dbReference>
<dbReference type="Gene3D" id="1.10.287.1150">
    <property type="entry name" value="TPP helical domain"/>
    <property type="match status" value="1"/>
</dbReference>
<dbReference type="Proteomes" id="UP000636888">
    <property type="component" value="Unassembled WGS sequence"/>
</dbReference>
<reference evidence="7" key="1">
    <citation type="submission" date="2020-12" db="EMBL/GenBank/DDBJ databases">
        <title>Geomonas sp. Red875, isolated from river sediment.</title>
        <authorList>
            <person name="Xu Z."/>
            <person name="Zhang Z."/>
            <person name="Masuda Y."/>
            <person name="Itoh H."/>
            <person name="Senoo K."/>
        </authorList>
    </citation>
    <scope>NUCLEOTIDE SEQUENCE</scope>
    <source>
        <strain evidence="7">Red875</strain>
    </source>
</reference>
<dbReference type="CDD" id="cd02016">
    <property type="entry name" value="TPP_E1_OGDC_like"/>
    <property type="match status" value="1"/>
</dbReference>
<evidence type="ECO:0000259" key="6">
    <source>
        <dbReference type="SMART" id="SM00861"/>
    </source>
</evidence>
<keyword evidence="4 7" id="KW-0560">Oxidoreductase</keyword>
<dbReference type="NCBIfam" id="NF006914">
    <property type="entry name" value="PRK09404.1"/>
    <property type="match status" value="1"/>
</dbReference>
<dbReference type="GO" id="GO:0006099">
    <property type="term" value="P:tricarboxylic acid cycle"/>
    <property type="evidence" value="ECO:0007669"/>
    <property type="project" value="TreeGrafter"/>
</dbReference>
<evidence type="ECO:0000256" key="4">
    <source>
        <dbReference type="ARBA" id="ARBA00023002"/>
    </source>
</evidence>
<sequence length="897" mass="99421">MGFLESISPDWLEQQYALWKRSPEQLSEQWRAFFEGFELGSAEGTESGGPAVSVEEVRKQAAVQSLIHRYREIGHLLACTDPLSPCKLDHPLLSLAAVGLDQGDLDKTFHVQGFLKESATLKEILGVLRSTYCGSIGVEFSHINDPEARQWLIDRMEPTLNRGTFTPEERSGILWKLKEAALFERTLQKKFPGQTRFSLEGGDVLVPLLAQVLRHAATLGVTDIVIGMPHRGRLNVLASIFNIPYQNIFADFADNFQHGVVGEGDVKYHKGASSVLNLPGGKVHLTLAPNPSHLEAIDPVVEGKCRARQDRIGAGADQRVMPVLIHGDAAFAGQGVVAETLNLSQLAGYRTGGTFHIVLNNQVGFTTTSAEARSTLYATDPAKMIQAPIFHVYGDDPEAVLHAGMLAASYRDRFRVDVVVEVICYRRLGHNEGDEPFFTQPLMYQSIKLRPYLHTLYETELVRDGFPPEDLQAIEAGVAECLSHSAESGPLPVQPLPHATWSEIHAGYTAAPVQTAVDAETLKGLAERAAKLPEGFHPHPKVQALLEKRRDAIVKGEGIDWGGAESLAYATLLDEGTSVRISGQDVRRGTFSHRHAAIIDQETGEPFYPLDGLASAKATFRAYDSMLAEFSVMGFDYGYSMEAPETLTIWEAQYGDFANGAQVIIDQFICCGETKWERMSGLVLFLPHGYEGQGAEHSSARIERFLNLAACDNMQLVYPTSPAQLFHMLRRQMKQPFRKPLIVFTPKSLLRHPRCVASIEQLSTGSFQPVIADSQERSAVDSVLICTGKVYYDLLERRERDGIEGTALVRIEQLYPFPEQQLAEALKGYPDATRFRWVQEEPYNMGAWKFMRSKLARILGGEPRYVGRAEAASPASGSHRQDRAEQDRLVAEAFLKH</sequence>
<evidence type="ECO:0000256" key="3">
    <source>
        <dbReference type="ARBA" id="ARBA00012280"/>
    </source>
</evidence>
<evidence type="ECO:0000256" key="2">
    <source>
        <dbReference type="ARBA" id="ARBA00003906"/>
    </source>
</evidence>
<evidence type="ECO:0000256" key="1">
    <source>
        <dbReference type="ARBA" id="ARBA00001964"/>
    </source>
</evidence>
<feature type="domain" description="Transketolase-like pyrimidine-binding" evidence="6">
    <location>
        <begin position="559"/>
        <end position="752"/>
    </location>
</feature>
<organism evidence="7 8">
    <name type="scientific">Geomesophilobacter sediminis</name>
    <dbReference type="NCBI Taxonomy" id="2798584"/>
    <lineage>
        <taxon>Bacteria</taxon>
        <taxon>Pseudomonadati</taxon>
        <taxon>Thermodesulfobacteriota</taxon>
        <taxon>Desulfuromonadia</taxon>
        <taxon>Geobacterales</taxon>
        <taxon>Geobacteraceae</taxon>
        <taxon>Geomesophilobacter</taxon>
    </lineage>
</organism>
<dbReference type="Gene3D" id="3.40.50.11610">
    <property type="entry name" value="Multifunctional 2-oxoglutarate metabolism enzyme, C-terminal domain"/>
    <property type="match status" value="1"/>
</dbReference>
<dbReference type="AlphaFoldDB" id="A0A8J7S8J6"/>
<keyword evidence="5" id="KW-0786">Thiamine pyrophosphate</keyword>
<dbReference type="SMART" id="SM00861">
    <property type="entry name" value="Transket_pyr"/>
    <property type="match status" value="1"/>
</dbReference>
<dbReference type="GO" id="GO:0045252">
    <property type="term" value="C:oxoglutarate dehydrogenase complex"/>
    <property type="evidence" value="ECO:0007669"/>
    <property type="project" value="TreeGrafter"/>
</dbReference>
<dbReference type="InterPro" id="IPR005475">
    <property type="entry name" value="Transketolase-like_Pyr-bd"/>
</dbReference>
<dbReference type="Pfam" id="PF00676">
    <property type="entry name" value="E1_dh"/>
    <property type="match status" value="1"/>
</dbReference>
<gene>
    <name evidence="7" type="ORF">JFN93_17530</name>
</gene>
<dbReference type="InterPro" id="IPR001017">
    <property type="entry name" value="DH_E1"/>
</dbReference>
<comment type="cofactor">
    <cofactor evidence="1">
        <name>thiamine diphosphate</name>
        <dbReference type="ChEBI" id="CHEBI:58937"/>
    </cofactor>
</comment>
<evidence type="ECO:0000256" key="5">
    <source>
        <dbReference type="ARBA" id="ARBA00023052"/>
    </source>
</evidence>
<comment type="function">
    <text evidence="2">E1 component of the 2-oxoglutarate dehydrogenase (OGDH) complex which catalyzes the decarboxylation of 2-oxoglutarate, the first step in the conversion of 2-oxoglutarate to succinyl-CoA and CO(2).</text>
</comment>
<dbReference type="PANTHER" id="PTHR23152:SF4">
    <property type="entry name" value="2-OXOADIPATE DEHYDROGENASE COMPLEX COMPONENT E1"/>
    <property type="match status" value="1"/>
</dbReference>
<dbReference type="Pfam" id="PF02779">
    <property type="entry name" value="Transket_pyr"/>
    <property type="match status" value="1"/>
</dbReference>
<dbReference type="InterPro" id="IPR029061">
    <property type="entry name" value="THDP-binding"/>
</dbReference>
<proteinExistence type="predicted"/>
<evidence type="ECO:0000313" key="7">
    <source>
        <dbReference type="EMBL" id="MBJ6726516.1"/>
    </source>
</evidence>
<dbReference type="RefSeq" id="WP_199385433.1">
    <property type="nucleotide sequence ID" value="NZ_JAEMHM010000015.1"/>
</dbReference>
<dbReference type="InterPro" id="IPR042179">
    <property type="entry name" value="KGD_C_sf"/>
</dbReference>
<dbReference type="Gene3D" id="3.40.50.12470">
    <property type="match status" value="1"/>
</dbReference>
<name>A0A8J7S8J6_9BACT</name>
<dbReference type="NCBIfam" id="TIGR00239">
    <property type="entry name" value="2oxo_dh_E1"/>
    <property type="match status" value="1"/>
</dbReference>
<dbReference type="PANTHER" id="PTHR23152">
    <property type="entry name" value="2-OXOGLUTARATE DEHYDROGENASE"/>
    <property type="match status" value="1"/>
</dbReference>
<dbReference type="NCBIfam" id="NF008907">
    <property type="entry name" value="PRK12270.1"/>
    <property type="match status" value="1"/>
</dbReference>
<dbReference type="Gene3D" id="3.40.50.970">
    <property type="match status" value="1"/>
</dbReference>
<accession>A0A8J7S8J6</accession>
<dbReference type="InterPro" id="IPR011603">
    <property type="entry name" value="2oxoglutarate_DH_E1"/>
</dbReference>
<dbReference type="GO" id="GO:0005829">
    <property type="term" value="C:cytosol"/>
    <property type="evidence" value="ECO:0007669"/>
    <property type="project" value="TreeGrafter"/>
</dbReference>
<dbReference type="InterPro" id="IPR031717">
    <property type="entry name" value="ODO-1/KGD_C"/>
</dbReference>
<dbReference type="GO" id="GO:0030976">
    <property type="term" value="F:thiamine pyrophosphate binding"/>
    <property type="evidence" value="ECO:0007669"/>
    <property type="project" value="InterPro"/>
</dbReference>
<keyword evidence="8" id="KW-1185">Reference proteome</keyword>
<comment type="caution">
    <text evidence="7">The sequence shown here is derived from an EMBL/GenBank/DDBJ whole genome shotgun (WGS) entry which is preliminary data.</text>
</comment>
<dbReference type="PIRSF" id="PIRSF000157">
    <property type="entry name" value="Oxoglu_dh_E1"/>
    <property type="match status" value="1"/>
</dbReference>
<dbReference type="EC" id="1.2.4.2" evidence="3"/>
<evidence type="ECO:0000313" key="8">
    <source>
        <dbReference type="Proteomes" id="UP000636888"/>
    </source>
</evidence>
<dbReference type="EMBL" id="JAEMHM010000015">
    <property type="protein sequence ID" value="MBJ6726516.1"/>
    <property type="molecule type" value="Genomic_DNA"/>
</dbReference>
<protein>
    <recommendedName>
        <fullName evidence="3">oxoglutarate dehydrogenase (succinyl-transferring)</fullName>
        <ecNumber evidence="3">1.2.4.2</ecNumber>
    </recommendedName>
</protein>
<dbReference type="SUPFAM" id="SSF52518">
    <property type="entry name" value="Thiamin diphosphate-binding fold (THDP-binding)"/>
    <property type="match status" value="2"/>
</dbReference>